<evidence type="ECO:0000256" key="4">
    <source>
        <dbReference type="SAM" id="MobiDB-lite"/>
    </source>
</evidence>
<feature type="repeat" description="WD" evidence="3">
    <location>
        <begin position="2134"/>
        <end position="2166"/>
    </location>
</feature>
<dbReference type="CDD" id="cd00200">
    <property type="entry name" value="WD40"/>
    <property type="match status" value="1"/>
</dbReference>
<evidence type="ECO:0000313" key="6">
    <source>
        <dbReference type="EMBL" id="CAL4763184.1"/>
    </source>
</evidence>
<dbReference type="GO" id="GO:0005975">
    <property type="term" value="P:carbohydrate metabolic process"/>
    <property type="evidence" value="ECO:0007669"/>
    <property type="project" value="InterPro"/>
</dbReference>
<dbReference type="EMBL" id="CAMXCT020000228">
    <property type="protein sequence ID" value="CAL1129247.1"/>
    <property type="molecule type" value="Genomic_DNA"/>
</dbReference>
<feature type="region of interest" description="Disordered" evidence="4">
    <location>
        <begin position="770"/>
        <end position="803"/>
    </location>
</feature>
<feature type="region of interest" description="Disordered" evidence="4">
    <location>
        <begin position="1013"/>
        <end position="1045"/>
    </location>
</feature>
<keyword evidence="7" id="KW-1185">Reference proteome</keyword>
<dbReference type="Gene3D" id="2.130.10.10">
    <property type="entry name" value="YVTN repeat-like/Quinoprotein amine dehydrogenase"/>
    <property type="match status" value="2"/>
</dbReference>
<dbReference type="EMBL" id="CAMXCT010000228">
    <property type="protein sequence ID" value="CAI3975872.1"/>
    <property type="molecule type" value="Genomic_DNA"/>
</dbReference>
<protein>
    <submittedName>
        <fullName evidence="5">Uncharacterized protein</fullName>
    </submittedName>
</protein>
<name>A0A9P1BM58_9DINO</name>
<dbReference type="SUPFAM" id="SSF50978">
    <property type="entry name" value="WD40 repeat-like"/>
    <property type="match status" value="1"/>
</dbReference>
<evidence type="ECO:0000313" key="7">
    <source>
        <dbReference type="Proteomes" id="UP001152797"/>
    </source>
</evidence>
<evidence type="ECO:0000256" key="3">
    <source>
        <dbReference type="PROSITE-ProRule" id="PRU00221"/>
    </source>
</evidence>
<dbReference type="InterPro" id="IPR020472">
    <property type="entry name" value="WD40_PAC1"/>
</dbReference>
<sequence length="2859" mass="313688">MRPHWKTCRGCSAVGRAAALGLVCLALALHLMSWKMNKLQIFSKQRWMIEDGPMSFELCPSTQRAELRFAGKLLVSSPFDLFWSVGTDLVHGWPTTWHGPVLPQGLEVETTGDRLEARVEVEIAKSEGVWLLHDTWHFEQGTLHGTRSWAWQAAFGAGASPSVLSLRWLVEGHSDKLLMPGVLYYGNPAGAASQRSGWDGVVPEWRGAVVQERLQVEEHRLPQPWVDLQLDDVAHVGLGSWPSMVGVKDLYWSMGAEVLGEFGCQCEQCCELSGTLGAAAAALPELKLREVAQGIALDLATLARSLEVSSEAVTQKRLEKRLPTATVKLLVSSRIGYPVPCIAPLPVFLGLSLAFPLDFCLDLDFSSPLLSIGLLQDVLQLISSLERLTLAVRGSGLGVVGGLEDWELVEADYQGPGYGAVRNFEVESGPPDTPASLLELGKKLVSSKTDGQFRIRRAFTAGFWAKISLLCEVALSGPEPIPLRDTQFLVLRAVGLVQPVRVLKIEERDQFVGGDPRALHYGFPSLVEVQAFCCGAGISVPALYKCRSSGSGSATRVTPRLFAADEGHQTGESLIGPGDTFNASLYEDTDEGLVAIGLEGVVQVFDAADALLQQIREYDPVTDSTEPIRPFHVTSPHTFPHGDVFLSRVQGWMRTLAFGGSLFYSAQEDLSPPKVPGAPVADTKKAAAPKRVTQAAVMEKIDVLVNQMQVLMARQDQLESQSRGYTANDVSGQQAVSARALPAVSAGLEPAAALPLGMSYVQKAVTLAGPPPRHKEAKASARGLVEQEQGQSPVAGDRGGHGGSSLEAALVEQSTALTSLVAHLAAHSADGMSDLNLSSSSSQTSGTRGVLRREKMQSDLAARSGNFYLQLMQQMHRRLHPGKPVPQNLSELQSLSMLQYLERQGGFRHQRETGLVLWLMGHVVDAINAEDWAGVRELVALTVVSLEQSAIDQGDWSLAFLLSLVAEPPVQMFQDRMVSMSPHGRPFAPLCPASWAATTLAYLKDMETLTSKKSEVASKPKANANQTAAPGAGETASPKRKTRYPKKVKAAEGDLSLHLPSSLSQYRSLVLLIGHDVPLDDTGIDGLEPYRSLDVARLKVVGRGHFDATPFLDDDLSMAYRFPDVLQYDLSGVDLSAFHLKRDPACEVAKLARLWDAKGLLFLHKTDLEKEAPHELTRIFNCLKDSVWDRQIGDRRGRNFTEGRLQSASKTLPNGPDFLELYVQPKQQRLSISVTDRRDFYHQFWSSDARAVSNSICPALPFSLVRDLDAAKTLALGEKLKKKQPRVFRGDGLGTSLRQRFSSLDDQVLVSFKSILQGDHLGVELATQSHANLLRDFGLLSPGVRMVSDRPLPSLMDVHGLCIDDFFAISVEAAQLGVGTVGAPPEKRYGLSVMSLHVAQLSHTSDSLRLCLLGGWTSALVYRRALMGILQDSFKLVKADSIDVNKPVLVPLPRKVAEELTLLAVLSPLACSELNAEYMPEIFCSDASMEKGAFCSAVVEPRVAQMLWRCSRTKGAYTRLQTPAELVLQRLGIHEEVSEEADRHLVSPQRPLALQFDFVEVFAGSGRVTAAVAARGLKVCCPIDLSRSDEFNVAWTHVASWLLFMVSEKRVKSFMVEPPCTTFSIMRRPALRDVDFPFGFQVDDPQTADGNTLAHRSFQMMWAGLVEEVTGILETPYTSKMKNMPSWKSIERHPSASSCRLRRLQSGKLSNPGPIGPVALDFSDRSTYRVSAYSISTSQGSVSSEPGFARPGLDFGMDFDATLGYPGEGPVDFALHFSIPFLLFLLPHKAFARVWLGCFFLGRYGSVLAMETSGFVPRNPGDISRATWRRGRPPLPAGRPVLPVTSENREKLLQQFFHWLETIGVQPLTIFHEPQRHLQQINDLLNRYGRCLYFGGRPYNHYAETVNAVSAYRPAIRRSLQGAWDLAFAWVRDEKPTHHLAMPWQLLLAMLTVSLCWGWTSFAGGLALSFGALLRPGEFLGAKRCDLMLPADVPPGCSIAAKMQNWCVAVAAYPKDAVTALCCNGADVISGSDGGCLKRWSIDTGKCLAEAQGHRDSILKLEWHGAEDSERVFSISKDRSLKIWSGQLQCQQAIEGLPRGVSSLAVLGSTFAVGARDHQIHLWSSETLQPLRKFQGHSDAVLAVESCQPLELLVSGGNDRSVRLWDRTEAACRAVLLGHGGPVTCVAVCAQRRMVASGSKDKTVKLWNIDQESCVATLEGHKSYVRALTFLTDGHLASGSSDRSCRLWDVEQQSCQVELEDHSDSVLVLTGVTTMTGQRLVSGSDDTTLKIWSTERASGKSEHLPILMMRHIRSFRFWRLYLGHWLPLERHMEPRNGGELMAKVYPIRANELMPLDPVELKWYHFGHSFVGSFWIILVSFIKVYAGDEAKMQLQANTRAILISMESRELTIYRPFGRQREPDFAKRFQARARAGNSTASQGQVHGMPVAVAAEGTLLQLLSGPVAMNGHDGMMKTGQRNCSALLDVGLQLPPGGTQQKSYYLQVGPASESGAKGDGFRSLLNFALARANLDTSGLPCFTSILHSKVEYALRRWRESNGLPGFDMFGSSDRREIYAMGWAGQAEAPGYAFQVLASTLGRPELAQLGIRSLDVLAQAPFKANGFMLALNGSTGVWEEGVGRARMDLVSQGQAMGNFARAIAVGRSRGVNTSLWDAFHLKACEVHAARLEDDDWAPTSAQEAFLVLPLTLGASLHREPRFLEVALKAGKHFASTVKTLWGGTLDARCEDKEGLWAGFQAFLALYEATGDTSWLDAAERAADLLLTYTFLWDVDFPKQSKLRRANFKTRGWTSVSVQNMHLDVYGVLYTPELCRLGQLALAQYNIFGEVGDASWQYDLYSFFF</sequence>
<dbReference type="SMART" id="SM00320">
    <property type="entry name" value="WD40"/>
    <property type="match status" value="7"/>
</dbReference>
<dbReference type="PROSITE" id="PS50294">
    <property type="entry name" value="WD_REPEATS_REGION"/>
    <property type="match status" value="3"/>
</dbReference>
<dbReference type="Pfam" id="PF00400">
    <property type="entry name" value="WD40"/>
    <property type="match status" value="4"/>
</dbReference>
<evidence type="ECO:0000313" key="5">
    <source>
        <dbReference type="EMBL" id="CAI3975872.1"/>
    </source>
</evidence>
<dbReference type="InterPro" id="IPR008928">
    <property type="entry name" value="6-hairpin_glycosidase_sf"/>
</dbReference>
<accession>A0A9P1BM58</accession>
<dbReference type="OrthoDB" id="432868at2759"/>
<dbReference type="PROSITE" id="PS00678">
    <property type="entry name" value="WD_REPEATS_1"/>
    <property type="match status" value="2"/>
</dbReference>
<dbReference type="PANTHER" id="PTHR19848">
    <property type="entry name" value="WD40 REPEAT PROTEIN"/>
    <property type="match status" value="1"/>
</dbReference>
<gene>
    <name evidence="5" type="ORF">C1SCF055_LOCUS4148</name>
</gene>
<dbReference type="PROSITE" id="PS50082">
    <property type="entry name" value="WD_REPEATS_2"/>
    <property type="match status" value="5"/>
</dbReference>
<dbReference type="InterPro" id="IPR001680">
    <property type="entry name" value="WD40_rpt"/>
</dbReference>
<dbReference type="PANTHER" id="PTHR19848:SF8">
    <property type="entry name" value="F-BOX AND WD REPEAT DOMAIN CONTAINING 7"/>
    <property type="match status" value="1"/>
</dbReference>
<dbReference type="InterPro" id="IPR015943">
    <property type="entry name" value="WD40/YVTN_repeat-like_dom_sf"/>
</dbReference>
<feature type="repeat" description="WD" evidence="3">
    <location>
        <begin position="2218"/>
        <end position="2258"/>
    </location>
</feature>
<dbReference type="SUPFAM" id="SSF48208">
    <property type="entry name" value="Six-hairpin glycosidases"/>
    <property type="match status" value="1"/>
</dbReference>
<evidence type="ECO:0000256" key="1">
    <source>
        <dbReference type="ARBA" id="ARBA00022574"/>
    </source>
</evidence>
<keyword evidence="2" id="KW-0677">Repeat</keyword>
<feature type="repeat" description="WD" evidence="3">
    <location>
        <begin position="2259"/>
        <end position="2302"/>
    </location>
</feature>
<dbReference type="Proteomes" id="UP001152797">
    <property type="component" value="Unassembled WGS sequence"/>
</dbReference>
<reference evidence="5" key="1">
    <citation type="submission" date="2022-10" db="EMBL/GenBank/DDBJ databases">
        <authorList>
            <person name="Chen Y."/>
            <person name="Dougan E. K."/>
            <person name="Chan C."/>
            <person name="Rhodes N."/>
            <person name="Thang M."/>
        </authorList>
    </citation>
    <scope>NUCLEOTIDE SEQUENCE</scope>
</reference>
<keyword evidence="1 3" id="KW-0853">WD repeat</keyword>
<comment type="caution">
    <text evidence="5">The sequence shown here is derived from an EMBL/GenBank/DDBJ whole genome shotgun (WGS) entry which is preliminary data.</text>
</comment>
<dbReference type="InterPro" id="IPR036322">
    <property type="entry name" value="WD40_repeat_dom_sf"/>
</dbReference>
<dbReference type="EMBL" id="CAMXCT030000228">
    <property type="protein sequence ID" value="CAL4763184.1"/>
    <property type="molecule type" value="Genomic_DNA"/>
</dbReference>
<organism evidence="5">
    <name type="scientific">Cladocopium goreaui</name>
    <dbReference type="NCBI Taxonomy" id="2562237"/>
    <lineage>
        <taxon>Eukaryota</taxon>
        <taxon>Sar</taxon>
        <taxon>Alveolata</taxon>
        <taxon>Dinophyceae</taxon>
        <taxon>Suessiales</taxon>
        <taxon>Symbiodiniaceae</taxon>
        <taxon>Cladocopium</taxon>
    </lineage>
</organism>
<proteinExistence type="predicted"/>
<feature type="repeat" description="WD" evidence="3">
    <location>
        <begin position="2051"/>
        <end position="2085"/>
    </location>
</feature>
<feature type="repeat" description="WD" evidence="3">
    <location>
        <begin position="2176"/>
        <end position="2217"/>
    </location>
</feature>
<reference evidence="6 7" key="2">
    <citation type="submission" date="2024-05" db="EMBL/GenBank/DDBJ databases">
        <authorList>
            <person name="Chen Y."/>
            <person name="Shah S."/>
            <person name="Dougan E. K."/>
            <person name="Thang M."/>
            <person name="Chan C."/>
        </authorList>
    </citation>
    <scope>NUCLEOTIDE SEQUENCE [LARGE SCALE GENOMIC DNA]</scope>
</reference>
<dbReference type="InterPro" id="IPR019775">
    <property type="entry name" value="WD40_repeat_CS"/>
</dbReference>
<dbReference type="PRINTS" id="PR00320">
    <property type="entry name" value="GPROTEINBRPT"/>
</dbReference>
<evidence type="ECO:0000256" key="2">
    <source>
        <dbReference type="ARBA" id="ARBA00022737"/>
    </source>
</evidence>